<name>A0A815CWU9_9BILA</name>
<evidence type="ECO:0000313" key="3">
    <source>
        <dbReference type="EMBL" id="CAF1568250.1"/>
    </source>
</evidence>
<dbReference type="EMBL" id="CAJNOM010000824">
    <property type="protein sequence ID" value="CAF1568250.1"/>
    <property type="molecule type" value="Genomic_DNA"/>
</dbReference>
<keyword evidence="4" id="KW-1185">Reference proteome</keyword>
<dbReference type="AlphaFoldDB" id="A0A815CWU9"/>
<dbReference type="Gene3D" id="1.10.3680.10">
    <property type="entry name" value="TerB-like"/>
    <property type="match status" value="1"/>
</dbReference>
<comment type="caution">
    <text evidence="2">The sequence shown here is derived from an EMBL/GenBank/DDBJ whole genome shotgun (WGS) entry which is preliminary data.</text>
</comment>
<evidence type="ECO:0000313" key="5">
    <source>
        <dbReference type="Proteomes" id="UP000663877"/>
    </source>
</evidence>
<feature type="domain" description="Co-chaperone DjlA N-terminal" evidence="1">
    <location>
        <begin position="35"/>
        <end position="138"/>
    </location>
</feature>
<dbReference type="EMBL" id="CAJNOI010000480">
    <property type="protein sequence ID" value="CAF1289586.1"/>
    <property type="molecule type" value="Genomic_DNA"/>
</dbReference>
<dbReference type="OrthoDB" id="9987451at2759"/>
<dbReference type="Proteomes" id="UP000663832">
    <property type="component" value="Unassembled WGS sequence"/>
</dbReference>
<organism evidence="2 5">
    <name type="scientific">Adineta steineri</name>
    <dbReference type="NCBI Taxonomy" id="433720"/>
    <lineage>
        <taxon>Eukaryota</taxon>
        <taxon>Metazoa</taxon>
        <taxon>Spiralia</taxon>
        <taxon>Gnathifera</taxon>
        <taxon>Rotifera</taxon>
        <taxon>Eurotatoria</taxon>
        <taxon>Bdelloidea</taxon>
        <taxon>Adinetida</taxon>
        <taxon>Adinetidae</taxon>
        <taxon>Adineta</taxon>
    </lineage>
</organism>
<proteinExistence type="predicted"/>
<dbReference type="InterPro" id="IPR007791">
    <property type="entry name" value="DjlA_N"/>
</dbReference>
<dbReference type="Pfam" id="PF05099">
    <property type="entry name" value="TerB"/>
    <property type="match status" value="1"/>
</dbReference>
<evidence type="ECO:0000313" key="2">
    <source>
        <dbReference type="EMBL" id="CAF1289586.1"/>
    </source>
</evidence>
<evidence type="ECO:0000259" key="1">
    <source>
        <dbReference type="Pfam" id="PF05099"/>
    </source>
</evidence>
<dbReference type="SUPFAM" id="SSF158682">
    <property type="entry name" value="TerB-like"/>
    <property type="match status" value="1"/>
</dbReference>
<evidence type="ECO:0000313" key="4">
    <source>
        <dbReference type="Proteomes" id="UP000663832"/>
    </source>
</evidence>
<gene>
    <name evidence="2" type="ORF">BJG266_LOCUS31669</name>
    <name evidence="3" type="ORF">QVE165_LOCUS48545</name>
</gene>
<dbReference type="Proteomes" id="UP000663877">
    <property type="component" value="Unassembled WGS sequence"/>
</dbReference>
<accession>A0A815CWU9</accession>
<reference evidence="2" key="1">
    <citation type="submission" date="2021-02" db="EMBL/GenBank/DDBJ databases">
        <authorList>
            <person name="Nowell W R."/>
        </authorList>
    </citation>
    <scope>NUCLEOTIDE SEQUENCE</scope>
</reference>
<sequence length="173" mass="19976">MEDERVKNVAKWVLNYTRGENEVPHTRSYEIYSKLLFRIAAADGELAPSEREWIIGQRAALGASDELLEMLETYEPSDDDWGALLEFQRSFIESVKHFLIYDAFQAASADSELHEDERKAISQLGKELGIEESTIEKIAQLHRDEEEIKKRRIALLAPHKINKRTPSVTEEEF</sequence>
<protein>
    <recommendedName>
        <fullName evidence="1">Co-chaperone DjlA N-terminal domain-containing protein</fullName>
    </recommendedName>
</protein>
<dbReference type="InterPro" id="IPR029024">
    <property type="entry name" value="TerB-like"/>
</dbReference>